<proteinExistence type="inferred from homology"/>
<dbReference type="GO" id="GO:1904680">
    <property type="term" value="F:peptide transmembrane transporter activity"/>
    <property type="evidence" value="ECO:0007669"/>
    <property type="project" value="TreeGrafter"/>
</dbReference>
<dbReference type="Gene3D" id="3.40.190.10">
    <property type="entry name" value="Periplasmic binding protein-like II"/>
    <property type="match status" value="1"/>
</dbReference>
<protein>
    <submittedName>
        <fullName evidence="7">Oligopeptide transport system substrate-binding protein</fullName>
    </submittedName>
</protein>
<dbReference type="Gene3D" id="3.90.76.10">
    <property type="entry name" value="Dipeptide-binding Protein, Domain 1"/>
    <property type="match status" value="1"/>
</dbReference>
<feature type="signal peptide" evidence="5">
    <location>
        <begin position="1"/>
        <end position="22"/>
    </location>
</feature>
<evidence type="ECO:0000256" key="1">
    <source>
        <dbReference type="ARBA" id="ARBA00004196"/>
    </source>
</evidence>
<evidence type="ECO:0000256" key="2">
    <source>
        <dbReference type="ARBA" id="ARBA00005695"/>
    </source>
</evidence>
<dbReference type="PANTHER" id="PTHR30290">
    <property type="entry name" value="PERIPLASMIC BINDING COMPONENT OF ABC TRANSPORTER"/>
    <property type="match status" value="1"/>
</dbReference>
<dbReference type="PANTHER" id="PTHR30290:SF10">
    <property type="entry name" value="PERIPLASMIC OLIGOPEPTIDE-BINDING PROTEIN-RELATED"/>
    <property type="match status" value="1"/>
</dbReference>
<dbReference type="PROSITE" id="PS51257">
    <property type="entry name" value="PROKAR_LIPOPROTEIN"/>
    <property type="match status" value="1"/>
</dbReference>
<dbReference type="GO" id="GO:0015833">
    <property type="term" value="P:peptide transport"/>
    <property type="evidence" value="ECO:0007669"/>
    <property type="project" value="TreeGrafter"/>
</dbReference>
<dbReference type="GO" id="GO:0043190">
    <property type="term" value="C:ATP-binding cassette (ABC) transporter complex"/>
    <property type="evidence" value="ECO:0007669"/>
    <property type="project" value="InterPro"/>
</dbReference>
<dbReference type="Gene3D" id="3.10.105.10">
    <property type="entry name" value="Dipeptide-binding Protein, Domain 3"/>
    <property type="match status" value="1"/>
</dbReference>
<dbReference type="RefSeq" id="WP_084114530.1">
    <property type="nucleotide sequence ID" value="NZ_FWXH01000003.1"/>
</dbReference>
<dbReference type="Proteomes" id="UP000192468">
    <property type="component" value="Unassembled WGS sequence"/>
</dbReference>
<evidence type="ECO:0000313" key="7">
    <source>
        <dbReference type="EMBL" id="SMC20855.1"/>
    </source>
</evidence>
<dbReference type="InterPro" id="IPR030678">
    <property type="entry name" value="Peptide/Ni-bd"/>
</dbReference>
<dbReference type="FunFam" id="3.90.76.10:FF:000001">
    <property type="entry name" value="Oligopeptide ABC transporter substrate-binding protein"/>
    <property type="match status" value="1"/>
</dbReference>
<evidence type="ECO:0000313" key="8">
    <source>
        <dbReference type="Proteomes" id="UP000192468"/>
    </source>
</evidence>
<evidence type="ECO:0000256" key="4">
    <source>
        <dbReference type="ARBA" id="ARBA00022729"/>
    </source>
</evidence>
<dbReference type="PIRSF" id="PIRSF002741">
    <property type="entry name" value="MppA"/>
    <property type="match status" value="1"/>
</dbReference>
<dbReference type="InterPro" id="IPR039424">
    <property type="entry name" value="SBP_5"/>
</dbReference>
<evidence type="ECO:0000256" key="5">
    <source>
        <dbReference type="SAM" id="SignalP"/>
    </source>
</evidence>
<dbReference type="OrthoDB" id="9801912at2"/>
<dbReference type="SUPFAM" id="SSF53850">
    <property type="entry name" value="Periplasmic binding protein-like II"/>
    <property type="match status" value="1"/>
</dbReference>
<dbReference type="STRING" id="1121291.SAMN02745134_01110"/>
<dbReference type="AlphaFoldDB" id="A0A1W1XA27"/>
<dbReference type="Pfam" id="PF00496">
    <property type="entry name" value="SBP_bac_5"/>
    <property type="match status" value="1"/>
</dbReference>
<evidence type="ECO:0000259" key="6">
    <source>
        <dbReference type="Pfam" id="PF00496"/>
    </source>
</evidence>
<evidence type="ECO:0000256" key="3">
    <source>
        <dbReference type="ARBA" id="ARBA00022448"/>
    </source>
</evidence>
<keyword evidence="4 5" id="KW-0732">Signal</keyword>
<comment type="similarity">
    <text evidence="2">Belongs to the bacterial solute-binding protein 5 family.</text>
</comment>
<feature type="domain" description="Solute-binding protein family 5" evidence="6">
    <location>
        <begin position="87"/>
        <end position="476"/>
    </location>
</feature>
<accession>A0A1W1XA27</accession>
<organism evidence="7 8">
    <name type="scientific">Clostridium acidisoli DSM 12555</name>
    <dbReference type="NCBI Taxonomy" id="1121291"/>
    <lineage>
        <taxon>Bacteria</taxon>
        <taxon>Bacillati</taxon>
        <taxon>Bacillota</taxon>
        <taxon>Clostridia</taxon>
        <taxon>Eubacteriales</taxon>
        <taxon>Clostridiaceae</taxon>
        <taxon>Clostridium</taxon>
    </lineage>
</organism>
<name>A0A1W1XA27_9CLOT</name>
<dbReference type="GO" id="GO:0042597">
    <property type="term" value="C:periplasmic space"/>
    <property type="evidence" value="ECO:0007669"/>
    <property type="project" value="UniProtKB-ARBA"/>
</dbReference>
<keyword evidence="3" id="KW-0813">Transport</keyword>
<dbReference type="InterPro" id="IPR000914">
    <property type="entry name" value="SBP_5_dom"/>
</dbReference>
<keyword evidence="8" id="KW-1185">Reference proteome</keyword>
<dbReference type="EMBL" id="FWXH01000003">
    <property type="protein sequence ID" value="SMC20855.1"/>
    <property type="molecule type" value="Genomic_DNA"/>
</dbReference>
<sequence length="562" mass="62110">MKSKKLLTVLLSAAVISTIALAGCGSSSSTSSSSTTLDKDQHLTLPIPASDVKTLDSSKGTDMYSSYVLQESMEALGRDEIKNGKETVVPAGAESWQTSPDGLTWTFKLRKSKWSDGKDVTADQYVYALRRALDPNTASEYAYLLQGIGIKNADDVNSGKLPTDQLGVTAPDASTLVITLSHPCAYFEKLLNFKFFIPLRQDIVEKAGAKYGSTADSLVFNGPFKITSMESGSKIEMVKNENYWDKKDVKLDKVTFDFMADNNAVMNALQSGEIDATTVISKEWNDKFSKNSSLVHKTSPLPTTGYLAFNFKDKNKLMTNDKIRKAIALSLDRKEYLNIVGGGIGTPANDYIPTDVQAGSDFYRDKVKSPLSELKGDPKQLFSEGLKELGMDPDPSKVTIVDTEAGTDAVAKKEGDLLISELKNKIGVNVKVNYEEWKQFLQDQSTLNFEMQSGEFWSADYNDPMTFMDMWETSATSQTNAYSNKDYDALIEDAKTQKDESKRIEDFQKAEKILLVDDVPFATTYHQSSSSFTYNYVKGIQRLPFASGAEIKYAYISGKASK</sequence>
<comment type="subcellular location">
    <subcellularLocation>
        <location evidence="1">Cell envelope</location>
    </subcellularLocation>
</comment>
<dbReference type="GO" id="GO:0030313">
    <property type="term" value="C:cell envelope"/>
    <property type="evidence" value="ECO:0007669"/>
    <property type="project" value="UniProtKB-SubCell"/>
</dbReference>
<dbReference type="CDD" id="cd08504">
    <property type="entry name" value="PBP2_OppA"/>
    <property type="match status" value="1"/>
</dbReference>
<feature type="chain" id="PRO_5038354984" evidence="5">
    <location>
        <begin position="23"/>
        <end position="562"/>
    </location>
</feature>
<gene>
    <name evidence="7" type="ORF">SAMN02745134_01110</name>
</gene>
<reference evidence="7 8" key="1">
    <citation type="submission" date="2017-04" db="EMBL/GenBank/DDBJ databases">
        <authorList>
            <person name="Afonso C.L."/>
            <person name="Miller P.J."/>
            <person name="Scott M.A."/>
            <person name="Spackman E."/>
            <person name="Goraichik I."/>
            <person name="Dimitrov K.M."/>
            <person name="Suarez D.L."/>
            <person name="Swayne D.E."/>
        </authorList>
    </citation>
    <scope>NUCLEOTIDE SEQUENCE [LARGE SCALE GENOMIC DNA]</scope>
    <source>
        <strain evidence="7 8">DSM 12555</strain>
    </source>
</reference>